<protein>
    <submittedName>
        <fullName evidence="1">Uncharacterized protein</fullName>
    </submittedName>
</protein>
<sequence length="52" mass="6135">MESPLVNSQMYDDLLQVNFLLFQETRHTYTLNLLYKVSTSSPELFVQRSSHL</sequence>
<gene>
    <name evidence="1" type="ORF">RND71_026013</name>
</gene>
<proteinExistence type="predicted"/>
<name>A0AAE1RK08_9SOLA</name>
<comment type="caution">
    <text evidence="1">The sequence shown here is derived from an EMBL/GenBank/DDBJ whole genome shotgun (WGS) entry which is preliminary data.</text>
</comment>
<dbReference type="Proteomes" id="UP001291623">
    <property type="component" value="Unassembled WGS sequence"/>
</dbReference>
<organism evidence="1 2">
    <name type="scientific">Anisodus tanguticus</name>
    <dbReference type="NCBI Taxonomy" id="243964"/>
    <lineage>
        <taxon>Eukaryota</taxon>
        <taxon>Viridiplantae</taxon>
        <taxon>Streptophyta</taxon>
        <taxon>Embryophyta</taxon>
        <taxon>Tracheophyta</taxon>
        <taxon>Spermatophyta</taxon>
        <taxon>Magnoliopsida</taxon>
        <taxon>eudicotyledons</taxon>
        <taxon>Gunneridae</taxon>
        <taxon>Pentapetalae</taxon>
        <taxon>asterids</taxon>
        <taxon>lamiids</taxon>
        <taxon>Solanales</taxon>
        <taxon>Solanaceae</taxon>
        <taxon>Solanoideae</taxon>
        <taxon>Hyoscyameae</taxon>
        <taxon>Anisodus</taxon>
    </lineage>
</organism>
<keyword evidence="2" id="KW-1185">Reference proteome</keyword>
<evidence type="ECO:0000313" key="2">
    <source>
        <dbReference type="Proteomes" id="UP001291623"/>
    </source>
</evidence>
<dbReference type="EMBL" id="JAVYJV010000014">
    <property type="protein sequence ID" value="KAK4353819.1"/>
    <property type="molecule type" value="Genomic_DNA"/>
</dbReference>
<accession>A0AAE1RK08</accession>
<dbReference type="AlphaFoldDB" id="A0AAE1RK08"/>
<evidence type="ECO:0000313" key="1">
    <source>
        <dbReference type="EMBL" id="KAK4353819.1"/>
    </source>
</evidence>
<reference evidence="1" key="1">
    <citation type="submission" date="2023-12" db="EMBL/GenBank/DDBJ databases">
        <title>Genome assembly of Anisodus tanguticus.</title>
        <authorList>
            <person name="Wang Y.-J."/>
        </authorList>
    </citation>
    <scope>NUCLEOTIDE SEQUENCE</scope>
    <source>
        <strain evidence="1">KB-2021</strain>
        <tissue evidence="1">Leaf</tissue>
    </source>
</reference>